<feature type="domain" description="MAM" evidence="6">
    <location>
        <begin position="1188"/>
        <end position="1344"/>
    </location>
</feature>
<dbReference type="Gene3D" id="4.10.400.10">
    <property type="entry name" value="Low-density Lipoprotein Receptor"/>
    <property type="match status" value="2"/>
</dbReference>
<feature type="region of interest" description="Disordered" evidence="3">
    <location>
        <begin position="1649"/>
        <end position="1669"/>
    </location>
</feature>
<protein>
    <recommendedName>
        <fullName evidence="6">MAM domain-containing protein</fullName>
    </recommendedName>
</protein>
<feature type="chain" id="PRO_5044271050" description="MAM domain-containing protein" evidence="5">
    <location>
        <begin position="20"/>
        <end position="2389"/>
    </location>
</feature>
<feature type="domain" description="MAM" evidence="6">
    <location>
        <begin position="1392"/>
        <end position="1554"/>
    </location>
</feature>
<dbReference type="PROSITE" id="PS00740">
    <property type="entry name" value="MAM_1"/>
    <property type="match status" value="1"/>
</dbReference>
<dbReference type="SMART" id="SM00137">
    <property type="entry name" value="MAM"/>
    <property type="match status" value="13"/>
</dbReference>
<gene>
    <name evidence="7" type="primary">SUSD2</name>
</gene>
<dbReference type="InterPro" id="IPR023415">
    <property type="entry name" value="LDLR_class-A_CS"/>
</dbReference>
<feature type="compositionally biased region" description="Low complexity" evidence="3">
    <location>
        <begin position="1562"/>
        <end position="1585"/>
    </location>
</feature>
<feature type="disulfide bond" evidence="2">
    <location>
        <begin position="1613"/>
        <end position="1628"/>
    </location>
</feature>
<feature type="disulfide bond" evidence="2">
    <location>
        <begin position="1370"/>
        <end position="1385"/>
    </location>
</feature>
<dbReference type="Proteomes" id="UP000472276">
    <property type="component" value="Unassembled WGS sequence"/>
</dbReference>
<feature type="domain" description="MAM" evidence="6">
    <location>
        <begin position="1026"/>
        <end position="1180"/>
    </location>
</feature>
<feature type="domain" description="MAM" evidence="6">
    <location>
        <begin position="711"/>
        <end position="870"/>
    </location>
</feature>
<dbReference type="GO" id="GO:0016020">
    <property type="term" value="C:membrane"/>
    <property type="evidence" value="ECO:0007669"/>
    <property type="project" value="InterPro"/>
</dbReference>
<feature type="compositionally biased region" description="Polar residues" evidence="3">
    <location>
        <begin position="2151"/>
        <end position="2164"/>
    </location>
</feature>
<dbReference type="SMART" id="SM00192">
    <property type="entry name" value="LDLa"/>
    <property type="match status" value="2"/>
</dbReference>
<feature type="domain" description="MAM" evidence="6">
    <location>
        <begin position="872"/>
        <end position="1024"/>
    </location>
</feature>
<accession>A0AAZ1XQ61</accession>
<dbReference type="PROSITE" id="PS01209">
    <property type="entry name" value="LDLRA_1"/>
    <property type="match status" value="1"/>
</dbReference>
<keyword evidence="1 2" id="KW-1015">Disulfide bond</keyword>
<dbReference type="PROSITE" id="PS50060">
    <property type="entry name" value="MAM_2"/>
    <property type="match status" value="13"/>
</dbReference>
<dbReference type="CDD" id="cd00112">
    <property type="entry name" value="LDLa"/>
    <property type="match status" value="2"/>
</dbReference>
<feature type="region of interest" description="Disordered" evidence="3">
    <location>
        <begin position="2142"/>
        <end position="2164"/>
    </location>
</feature>
<feature type="transmembrane region" description="Helical" evidence="4">
    <location>
        <begin position="2301"/>
        <end position="2324"/>
    </location>
</feature>
<feature type="domain" description="MAM" evidence="6">
    <location>
        <begin position="205"/>
        <end position="356"/>
    </location>
</feature>
<dbReference type="Pfam" id="PF00629">
    <property type="entry name" value="MAM"/>
    <property type="match status" value="13"/>
</dbReference>
<dbReference type="PRINTS" id="PR00261">
    <property type="entry name" value="LDLRECEPTOR"/>
</dbReference>
<dbReference type="InterPro" id="IPR051560">
    <property type="entry name" value="MAM_domain-containing"/>
</dbReference>
<feature type="compositionally biased region" description="Polar residues" evidence="3">
    <location>
        <begin position="1820"/>
        <end position="1829"/>
    </location>
</feature>
<dbReference type="PANTHER" id="PTHR23282">
    <property type="entry name" value="APICAL ENDOSOMAL GLYCOPROTEIN PRECURSOR"/>
    <property type="match status" value="1"/>
</dbReference>
<feature type="region of interest" description="Disordered" evidence="3">
    <location>
        <begin position="1559"/>
        <end position="1585"/>
    </location>
</feature>
<feature type="domain" description="MAM" evidence="6">
    <location>
        <begin position="1795"/>
        <end position="1955"/>
    </location>
</feature>
<feature type="domain" description="MAM" evidence="6">
    <location>
        <begin position="1629"/>
        <end position="1785"/>
    </location>
</feature>
<feature type="domain" description="MAM" evidence="6">
    <location>
        <begin position="2121"/>
        <end position="2289"/>
    </location>
</feature>
<feature type="compositionally biased region" description="Polar residues" evidence="3">
    <location>
        <begin position="1649"/>
        <end position="1661"/>
    </location>
</feature>
<evidence type="ECO:0000256" key="1">
    <source>
        <dbReference type="ARBA" id="ARBA00023157"/>
    </source>
</evidence>
<dbReference type="SUPFAM" id="SSF57424">
    <property type="entry name" value="LDL receptor-like module"/>
    <property type="match status" value="2"/>
</dbReference>
<organism evidence="7 8">
    <name type="scientific">Oreochromis aureus</name>
    <name type="common">Israeli tilapia</name>
    <name type="synonym">Chromis aureus</name>
    <dbReference type="NCBI Taxonomy" id="47969"/>
    <lineage>
        <taxon>Eukaryota</taxon>
        <taxon>Metazoa</taxon>
        <taxon>Chordata</taxon>
        <taxon>Craniata</taxon>
        <taxon>Vertebrata</taxon>
        <taxon>Euteleostomi</taxon>
        <taxon>Actinopterygii</taxon>
        <taxon>Neopterygii</taxon>
        <taxon>Teleostei</taxon>
        <taxon>Neoteleostei</taxon>
        <taxon>Acanthomorphata</taxon>
        <taxon>Ovalentaria</taxon>
        <taxon>Cichlomorphae</taxon>
        <taxon>Cichliformes</taxon>
        <taxon>Cichlidae</taxon>
        <taxon>African cichlids</taxon>
        <taxon>Pseudocrenilabrinae</taxon>
        <taxon>Oreochromini</taxon>
        <taxon>Oreochromis</taxon>
    </lineage>
</organism>
<proteinExistence type="predicted"/>
<feature type="disulfide bond" evidence="2">
    <location>
        <begin position="1358"/>
        <end position="1376"/>
    </location>
</feature>
<dbReference type="InterPro" id="IPR013320">
    <property type="entry name" value="ConA-like_dom_sf"/>
</dbReference>
<dbReference type="SUPFAM" id="SSF49899">
    <property type="entry name" value="Concanavalin A-like lectins/glucanases"/>
    <property type="match status" value="13"/>
</dbReference>
<evidence type="ECO:0000256" key="2">
    <source>
        <dbReference type="PROSITE-ProRule" id="PRU00124"/>
    </source>
</evidence>
<feature type="domain" description="MAM" evidence="6">
    <location>
        <begin position="525"/>
        <end position="690"/>
    </location>
</feature>
<keyword evidence="5" id="KW-0732">Signal</keyword>
<feature type="domain" description="MAM" evidence="6">
    <location>
        <begin position="33"/>
        <end position="194"/>
    </location>
</feature>
<evidence type="ECO:0000259" key="6">
    <source>
        <dbReference type="PROSITE" id="PS50060"/>
    </source>
</evidence>
<keyword evidence="4" id="KW-1133">Transmembrane helix</keyword>
<feature type="region of interest" description="Disordered" evidence="3">
    <location>
        <begin position="1817"/>
        <end position="1837"/>
    </location>
</feature>
<dbReference type="CDD" id="cd06263">
    <property type="entry name" value="MAM"/>
    <property type="match status" value="12"/>
</dbReference>
<dbReference type="PANTHER" id="PTHR23282:SF150">
    <property type="entry name" value="SI:CH211-106H4.4"/>
    <property type="match status" value="1"/>
</dbReference>
<dbReference type="Gene3D" id="2.60.120.200">
    <property type="match status" value="13"/>
</dbReference>
<feature type="domain" description="MAM" evidence="6">
    <location>
        <begin position="1957"/>
        <end position="2119"/>
    </location>
</feature>
<dbReference type="Ensembl" id="ENSOABT00000061750.1">
    <property type="protein sequence ID" value="ENSOABP00000069774.1"/>
    <property type="gene ID" value="ENSOABG00000031340.1"/>
</dbReference>
<dbReference type="InterPro" id="IPR000998">
    <property type="entry name" value="MAM_dom"/>
</dbReference>
<keyword evidence="4" id="KW-0812">Transmembrane</keyword>
<dbReference type="InterPro" id="IPR002172">
    <property type="entry name" value="LDrepeatLR_classA_rpt"/>
</dbReference>
<feature type="disulfide bond" evidence="2">
    <location>
        <begin position="1351"/>
        <end position="1363"/>
    </location>
</feature>
<reference evidence="7" key="3">
    <citation type="submission" date="2025-09" db="UniProtKB">
        <authorList>
            <consortium name="Ensembl"/>
        </authorList>
    </citation>
    <scope>IDENTIFICATION</scope>
</reference>
<dbReference type="InterPro" id="IPR036055">
    <property type="entry name" value="LDL_receptor-like_sf"/>
</dbReference>
<feature type="signal peptide" evidence="5">
    <location>
        <begin position="1"/>
        <end position="19"/>
    </location>
</feature>
<name>A0AAZ1XQ61_OREAU</name>
<reference evidence="7" key="2">
    <citation type="submission" date="2025-08" db="UniProtKB">
        <authorList>
            <consortium name="Ensembl"/>
        </authorList>
    </citation>
    <scope>IDENTIFICATION</scope>
</reference>
<evidence type="ECO:0000256" key="4">
    <source>
        <dbReference type="SAM" id="Phobius"/>
    </source>
</evidence>
<reference evidence="8" key="1">
    <citation type="submission" date="2020-03" db="EMBL/GenBank/DDBJ databases">
        <title>Evolution of repeat sequences and sex chromosomes of tilapia species revealed by chromosome-level genomes.</title>
        <authorList>
            <person name="Xu L."/>
            <person name="Tao W."/>
            <person name="Wang D."/>
            <person name="Zhou Q."/>
        </authorList>
    </citation>
    <scope>NUCLEOTIDE SEQUENCE [LARGE SCALE GENOMIC DNA]</scope>
    <source>
        <strain evidence="8">Israel</strain>
    </source>
</reference>
<keyword evidence="4" id="KW-0472">Membrane</keyword>
<keyword evidence="8" id="KW-1185">Reference proteome</keyword>
<evidence type="ECO:0000256" key="3">
    <source>
        <dbReference type="SAM" id="MobiDB-lite"/>
    </source>
</evidence>
<evidence type="ECO:0000313" key="8">
    <source>
        <dbReference type="Proteomes" id="UP000472276"/>
    </source>
</evidence>
<dbReference type="Pfam" id="PF00057">
    <property type="entry name" value="Ldl_recept_a"/>
    <property type="match status" value="2"/>
</dbReference>
<comment type="caution">
    <text evidence="2">Lacks conserved residue(s) required for the propagation of feature annotation.</text>
</comment>
<dbReference type="PROSITE" id="PS50068">
    <property type="entry name" value="LDLRA_2"/>
    <property type="match status" value="2"/>
</dbReference>
<feature type="domain" description="MAM" evidence="6">
    <location>
        <begin position="358"/>
        <end position="523"/>
    </location>
</feature>
<evidence type="ECO:0000256" key="5">
    <source>
        <dbReference type="SAM" id="SignalP"/>
    </source>
</evidence>
<sequence length="2389" mass="264132">MRNLTVILVNVFLLTSTVASRNCGDGSDEEFCGSCDFEDHSCGWKDVSQTSYSWRRQMANITLIPGQDHTTGSAWGHVMHIDGKEGGGLFSDANLEYSVDQGAALGCQIRFWYHIYDQESSSLPSTSALTVKMVRDHTETDLLKISGETDGWENATALIGNQPGGYKLLFSFSLSILEKLDVMLDDINFEYCKEGEIPAGGTDNLSCDFEKDTCAWYHDYRASLLWEKSKGGYDRPTGNGYYMLIEAKRNLNISSAARLISFPQPAGQVLCVSFWYHIFGNSIGSLKFIAKHSGEPETVVWMRSGTQGNKWHYADLTFNSDKPIQFMIEAVMGGEQGSIAIDDVVVFSGENGSCPPERECTFQGSLCGLLPHPSANFSWDRITGESQPANSSGPRVDHTLGTDQGYYLSAQLWSHPVGSRGAMTSAVLEPTPSKGECLMFWYYMEGSGVGELNVYLQTLGSHEDPVQLWTRAGDQGKHWRHGRVTLLSPHSTYQVIFEAIVGDEPSRDIAIDDLIVLNDACPPTGFCDFERDFCGWVNNPPPEFGVEWDWLSSKSDGSMIPPRDHTTGSALGHFAFFMASDSDKEEIAQLESESMAAVDQACLEMWHHVGTWLSNRPSAITLTVFVNEAAGLRAVWNTSGYSNNTWIRDRVDYSASGPHQIILQARCPASKDESFCLDDVHIIRNMSCDDLIPTTTPYPTTTMTSAPASAMDCTFEEGLCNWVQEANHDLNWTLSIGLPVDRPWDGPQYDHTVGNNEGFFLLINGFGSKDDEKAVISVPVITRTSPICVDFWYHMLGPSVSNLDLLVQTQSSELLVWTRRGTQNPEWMNAKVTLSMNDIVQIVFSGQRDTSSQGFIAIDDVKVREGACSNHDVCGFDSDLCGFENDVSHLGRWIRRKGTKHHVDHTYGTENGFYMMVTSNSTQGEIAELFTPDLPSAKEMCVRFWYWLPTDSSSNLAVHIRQSAEVGDVLWQQTGGLSTGWEMAEVTVSSPTKFNVVFKAVHVPGTNTTVKIDDFSVRDGACSPAGSCDFESGQCTWVNILKEDGHDWVLARGGFHGPPTDHTTQTPEGWFLLSSSPNQSHSSVAQVVSEWIQLKDTTSCLTLWYHMDNSDSGTLQVFIRSWPSEEDLMFHSNSSESRWRKFSQSVETSKPFQLLIEAETKSRGFIAIDDIGLTPGLCQVNETDLGFAGCSFENGTCNWEDISVGQCRWTRGRNVTGNTGPPVDHTLGTNLGWYMAVEPNRGDQMSPATLQSPSMKQASTTCILHFFYNMYGEDAEELNVLLKEGSRTTRLWWLSGNHGDSWHHGEVTIGRIPQDFTILFEASRTFDMPRYIAIDDVDFTNCSLPEPQPQCPEGVFTCNNSVCVDTNHVCDFSDDCGDWSDENNCEVQGVLERCSFEHSLCSWAASDVDTSGAEWTDHKGEDAWPHHGPHRDHTQNSDAGHYIIPGTHLTASGETSEILSKTLLPSFNCTVRFFYFSLNDASGRLTAQSRTLRSGSDDRVLWIREASQSYSWQRAEVTLSSATSSKIVFRYELGDGPRGLVALDDVSFSRDCVFDPDNSELPDPSFTSAPPSTSNTPTSPHLTSTAPVNPCQDNEFFCWQSPGKVCILATLQCDYHPDCPQGEDEAGCGPCTFENDQCRWTDVSDGQSKWQRQRASNNTEPPTDHTTDTGYYMRVNFSKGSTQSEAQLESPSLSPSSPYCQIRFHFHISAESAGSLRVLMQQAGGSEAILWSRSHSTVSHWSLEHLPLGLHQQPYKVLFSGVNNAAATQDHVVAVDDISFLNCEKSYQPPALASFGCSFEDGLCAWVQGAEDQLDWLSGTGPTQTSNTGPAGDHTSSKGKYLYIESSSPSIKGDSAQLKSSLLPPAGEKGYCLSFWYHMFGTTVGSLKMFLQTSDPLEKTLVWQKSGNQGDEWLQVQSHVILQKVHQVVLEAAVGGEAGDIAIDDISLSLGGCPVSDLCDFEHGSCNWQQQAAGDSEWIRHQGYTHNPYTGPESDHTTSTPTGHYFYLPSSSTDRAGQKAAMFSSLYPADKGSCVQLWYHMYGKGMGTLNVYQQSEDGKEALIFSQTGDQGLLWRFAQASLLPQLHPYRIVVEGVKVGPTQEGDMAIDDVQLTDDQCPPRGFCDFENTMCSWSNLGEGVDQGEWLRGSGGSPNPHTGPSVDHTTNSTQGHYVYVDSFVGEWGDSSFLVSDVLQPSTRGHCLTFWYHMYGNHVGTLRVYINNWKMQAGGDEVGLLKWTETGNKGEKWQMANVSVTHDEAFWFVFVYQRGRTAGGDVALDDITIVPGSCYTEPPIDHSDNKGMIVGLAVGLIVLAGIIIFIVLVMLNQNHNKMNQQLFVNDDAINQNSVFDLYDCRIDGTQHSTESDFSFFNKIYDPSPQAREAATSSTDA</sequence>
<evidence type="ECO:0000313" key="7">
    <source>
        <dbReference type="Ensembl" id="ENSOABP00000069774.1"/>
    </source>
</evidence>